<comment type="caution">
    <text evidence="2">The sequence shown here is derived from an EMBL/GenBank/DDBJ whole genome shotgun (WGS) entry which is preliminary data.</text>
</comment>
<evidence type="ECO:0000313" key="2">
    <source>
        <dbReference type="EMBL" id="CAH0376604.1"/>
    </source>
</evidence>
<evidence type="ECO:0000313" key="3">
    <source>
        <dbReference type="Proteomes" id="UP000789595"/>
    </source>
</evidence>
<gene>
    <name evidence="2" type="ORF">PECAL_5P12040</name>
</gene>
<dbReference type="AlphaFoldDB" id="A0A8J2SZK2"/>
<reference evidence="2" key="1">
    <citation type="submission" date="2021-11" db="EMBL/GenBank/DDBJ databases">
        <authorList>
            <consortium name="Genoscope - CEA"/>
            <person name="William W."/>
        </authorList>
    </citation>
    <scope>NUCLEOTIDE SEQUENCE</scope>
</reference>
<evidence type="ECO:0000256" key="1">
    <source>
        <dbReference type="SAM" id="SignalP"/>
    </source>
</evidence>
<feature type="signal peptide" evidence="1">
    <location>
        <begin position="1"/>
        <end position="19"/>
    </location>
</feature>
<protein>
    <submittedName>
        <fullName evidence="2">Uncharacterized protein</fullName>
    </submittedName>
</protein>
<dbReference type="Proteomes" id="UP000789595">
    <property type="component" value="Unassembled WGS sequence"/>
</dbReference>
<dbReference type="EMBL" id="CAKKNE010000005">
    <property type="protein sequence ID" value="CAH0376604.1"/>
    <property type="molecule type" value="Genomic_DNA"/>
</dbReference>
<name>A0A8J2SZK2_9STRA</name>
<accession>A0A8J2SZK2</accession>
<feature type="chain" id="PRO_5035197065" evidence="1">
    <location>
        <begin position="20"/>
        <end position="230"/>
    </location>
</feature>
<proteinExistence type="predicted"/>
<keyword evidence="3" id="KW-1185">Reference proteome</keyword>
<dbReference type="OrthoDB" id="196775at2759"/>
<keyword evidence="1" id="KW-0732">Signal</keyword>
<sequence>MKGAVVALALGATALTTSSNRLPSAPRRTPTTASLKMEDFGLLKGTPFDFGREWTKDGMTEQQKGSIEECMSEATMEKYMNDNGLRFKMNKTAKEREGLKLFGGLLPEFEVNIPILNVDLKVAAPEVESIWEAIGFTATSNNAARVAEKQKAVAKEKKNAEKFGDILAYWKEKYGYSKYYPGSWFYYDQLSTDPDENGRGQINTPANRQMSGFRMRKGGFYLDGTKDTRT</sequence>
<organism evidence="2 3">
    <name type="scientific">Pelagomonas calceolata</name>
    <dbReference type="NCBI Taxonomy" id="35677"/>
    <lineage>
        <taxon>Eukaryota</taxon>
        <taxon>Sar</taxon>
        <taxon>Stramenopiles</taxon>
        <taxon>Ochrophyta</taxon>
        <taxon>Pelagophyceae</taxon>
        <taxon>Pelagomonadales</taxon>
        <taxon>Pelagomonadaceae</taxon>
        <taxon>Pelagomonas</taxon>
    </lineage>
</organism>